<name>A0ABV7LAM0_9PROT</name>
<evidence type="ECO:0008006" key="4">
    <source>
        <dbReference type="Google" id="ProtNLM"/>
    </source>
</evidence>
<gene>
    <name evidence="2" type="ORF">ACFOGJ_29120</name>
</gene>
<dbReference type="EMBL" id="JBHRTR010000054">
    <property type="protein sequence ID" value="MFC3231345.1"/>
    <property type="molecule type" value="Genomic_DNA"/>
</dbReference>
<dbReference type="Proteomes" id="UP001595528">
    <property type="component" value="Unassembled WGS sequence"/>
</dbReference>
<evidence type="ECO:0000256" key="1">
    <source>
        <dbReference type="SAM" id="SignalP"/>
    </source>
</evidence>
<accession>A0ABV7LAM0</accession>
<reference evidence="3" key="1">
    <citation type="journal article" date="2019" name="Int. J. Syst. Evol. Microbiol.">
        <title>The Global Catalogue of Microorganisms (GCM) 10K type strain sequencing project: providing services to taxonomists for standard genome sequencing and annotation.</title>
        <authorList>
            <consortium name="The Broad Institute Genomics Platform"/>
            <consortium name="The Broad Institute Genome Sequencing Center for Infectious Disease"/>
            <person name="Wu L."/>
            <person name="Ma J."/>
        </authorList>
    </citation>
    <scope>NUCLEOTIDE SEQUENCE [LARGE SCALE GENOMIC DNA]</scope>
    <source>
        <strain evidence="3">KCTC 42964</strain>
    </source>
</reference>
<feature type="chain" id="PRO_5045652221" description="UrcA family protein" evidence="1">
    <location>
        <begin position="23"/>
        <end position="103"/>
    </location>
</feature>
<keyword evidence="1" id="KW-0732">Signal</keyword>
<keyword evidence="3" id="KW-1185">Reference proteome</keyword>
<dbReference type="RefSeq" id="WP_379906818.1">
    <property type="nucleotide sequence ID" value="NZ_JBHRTR010000054.1"/>
</dbReference>
<proteinExistence type="predicted"/>
<organism evidence="2 3">
    <name type="scientific">Marinibaculum pumilum</name>
    <dbReference type="NCBI Taxonomy" id="1766165"/>
    <lineage>
        <taxon>Bacteria</taxon>
        <taxon>Pseudomonadati</taxon>
        <taxon>Pseudomonadota</taxon>
        <taxon>Alphaproteobacteria</taxon>
        <taxon>Rhodospirillales</taxon>
        <taxon>Rhodospirillaceae</taxon>
        <taxon>Marinibaculum</taxon>
    </lineage>
</organism>
<comment type="caution">
    <text evidence="2">The sequence shown here is derived from an EMBL/GenBank/DDBJ whole genome shotgun (WGS) entry which is preliminary data.</text>
</comment>
<protein>
    <recommendedName>
        <fullName evidence="4">UrcA family protein</fullName>
    </recommendedName>
</protein>
<sequence length="103" mass="11123">MRKILAAAIISGAAALAMPAMAQMETVVNVRAAVDYVDPDSGKVLESKEYLSARQYPSVASCIEQLNNEGRAEMLNWARNQAPKLSSGKDAQIVIDLLACDKR</sequence>
<evidence type="ECO:0000313" key="3">
    <source>
        <dbReference type="Proteomes" id="UP001595528"/>
    </source>
</evidence>
<feature type="signal peptide" evidence="1">
    <location>
        <begin position="1"/>
        <end position="22"/>
    </location>
</feature>
<evidence type="ECO:0000313" key="2">
    <source>
        <dbReference type="EMBL" id="MFC3231345.1"/>
    </source>
</evidence>